<protein>
    <submittedName>
        <fullName evidence="6">Uncharacterized protein</fullName>
    </submittedName>
</protein>
<comment type="caution">
    <text evidence="6">The sequence shown here is derived from an EMBL/GenBank/DDBJ whole genome shotgun (WGS) entry which is preliminary data.</text>
</comment>
<evidence type="ECO:0000256" key="5">
    <source>
        <dbReference type="SAM" id="Phobius"/>
    </source>
</evidence>
<accession>A0A8J4W6S0</accession>
<feature type="transmembrane region" description="Helical" evidence="5">
    <location>
        <begin position="43"/>
        <end position="61"/>
    </location>
</feature>
<comment type="subcellular location">
    <subcellularLocation>
        <location evidence="1">Membrane</location>
        <topology evidence="1">Multi-pass membrane protein</topology>
    </subcellularLocation>
</comment>
<sequence length="153" mass="17410">MCILCFYAAYYILEHVDAPGYQILKNLNVISTGVLYRIILKELSNIQWAALILLCLGLDVFQTPVQVWAMAIVMALLSGLAGVYTEAIIKKCPSRNINVQNFFLYDFGMLFRTVAIVTQDFDAMILNQALRCILLQWQCFSKHLSPTFYLVSI</sequence>
<proteinExistence type="predicted"/>
<organism evidence="6 7">
    <name type="scientific">Castanea mollissima</name>
    <name type="common">Chinese chestnut</name>
    <dbReference type="NCBI Taxonomy" id="60419"/>
    <lineage>
        <taxon>Eukaryota</taxon>
        <taxon>Viridiplantae</taxon>
        <taxon>Streptophyta</taxon>
        <taxon>Embryophyta</taxon>
        <taxon>Tracheophyta</taxon>
        <taxon>Spermatophyta</taxon>
        <taxon>Magnoliopsida</taxon>
        <taxon>eudicotyledons</taxon>
        <taxon>Gunneridae</taxon>
        <taxon>Pentapetalae</taxon>
        <taxon>rosids</taxon>
        <taxon>fabids</taxon>
        <taxon>Fagales</taxon>
        <taxon>Fagaceae</taxon>
        <taxon>Castanea</taxon>
    </lineage>
</organism>
<dbReference type="InterPro" id="IPR007271">
    <property type="entry name" value="Nuc_sug_transpt"/>
</dbReference>
<evidence type="ECO:0000256" key="1">
    <source>
        <dbReference type="ARBA" id="ARBA00004141"/>
    </source>
</evidence>
<dbReference type="AlphaFoldDB" id="A0A8J4W6S0"/>
<evidence type="ECO:0000256" key="3">
    <source>
        <dbReference type="ARBA" id="ARBA00022989"/>
    </source>
</evidence>
<dbReference type="EMBL" id="JRKL02000067">
    <property type="protein sequence ID" value="KAF3975626.1"/>
    <property type="molecule type" value="Genomic_DNA"/>
</dbReference>
<keyword evidence="4 5" id="KW-0472">Membrane</keyword>
<evidence type="ECO:0000256" key="2">
    <source>
        <dbReference type="ARBA" id="ARBA00022692"/>
    </source>
</evidence>
<evidence type="ECO:0000256" key="4">
    <source>
        <dbReference type="ARBA" id="ARBA00023136"/>
    </source>
</evidence>
<dbReference type="PANTHER" id="PTHR10231">
    <property type="entry name" value="NUCLEOTIDE-SUGAR TRANSMEMBRANE TRANSPORTER"/>
    <property type="match status" value="1"/>
</dbReference>
<dbReference type="Proteomes" id="UP000737018">
    <property type="component" value="Unassembled WGS sequence"/>
</dbReference>
<feature type="transmembrane region" description="Helical" evidence="5">
    <location>
        <begin position="67"/>
        <end position="85"/>
    </location>
</feature>
<dbReference type="GO" id="GO:0000139">
    <property type="term" value="C:Golgi membrane"/>
    <property type="evidence" value="ECO:0007669"/>
    <property type="project" value="InterPro"/>
</dbReference>
<evidence type="ECO:0000313" key="7">
    <source>
        <dbReference type="Proteomes" id="UP000737018"/>
    </source>
</evidence>
<gene>
    <name evidence="6" type="ORF">CMV_001134</name>
</gene>
<dbReference type="Pfam" id="PF04142">
    <property type="entry name" value="Nuc_sug_transp"/>
    <property type="match status" value="1"/>
</dbReference>
<dbReference type="GO" id="GO:0015165">
    <property type="term" value="F:pyrimidine nucleotide-sugar transmembrane transporter activity"/>
    <property type="evidence" value="ECO:0007669"/>
    <property type="project" value="InterPro"/>
</dbReference>
<reference evidence="6" key="1">
    <citation type="submission" date="2020-03" db="EMBL/GenBank/DDBJ databases">
        <title>Castanea mollissima Vanexum genome sequencing.</title>
        <authorList>
            <person name="Staton M."/>
        </authorList>
    </citation>
    <scope>NUCLEOTIDE SEQUENCE</scope>
    <source>
        <tissue evidence="6">Leaf</tissue>
    </source>
</reference>
<keyword evidence="2 5" id="KW-0812">Transmembrane</keyword>
<dbReference type="OrthoDB" id="1700461at2759"/>
<keyword evidence="7" id="KW-1185">Reference proteome</keyword>
<keyword evidence="3 5" id="KW-1133">Transmembrane helix</keyword>
<evidence type="ECO:0000313" key="6">
    <source>
        <dbReference type="EMBL" id="KAF3975626.1"/>
    </source>
</evidence>
<name>A0A8J4W6S0_9ROSI</name>